<accession>A0A2H8TGT6</accession>
<feature type="transmembrane region" description="Helical" evidence="11">
    <location>
        <begin position="76"/>
        <end position="97"/>
    </location>
</feature>
<feature type="transmembrane region" description="Helical" evidence="11">
    <location>
        <begin position="201"/>
        <end position="226"/>
    </location>
</feature>
<feature type="transmembrane region" description="Helical" evidence="11">
    <location>
        <begin position="37"/>
        <end position="64"/>
    </location>
</feature>
<evidence type="ECO:0000256" key="3">
    <source>
        <dbReference type="ARBA" id="ARBA00022692"/>
    </source>
</evidence>
<evidence type="ECO:0000256" key="9">
    <source>
        <dbReference type="RuleBase" id="RU000688"/>
    </source>
</evidence>
<evidence type="ECO:0000256" key="10">
    <source>
        <dbReference type="SAM" id="MobiDB-lite"/>
    </source>
</evidence>
<feature type="compositionally biased region" description="Low complexity" evidence="10">
    <location>
        <begin position="356"/>
        <end position="366"/>
    </location>
</feature>
<evidence type="ECO:0000256" key="4">
    <source>
        <dbReference type="ARBA" id="ARBA00022989"/>
    </source>
</evidence>
<comment type="subcellular location">
    <subcellularLocation>
        <location evidence="1">Membrane</location>
        <topology evidence="1">Multi-pass membrane protein</topology>
    </subcellularLocation>
</comment>
<dbReference type="GO" id="GO:0005886">
    <property type="term" value="C:plasma membrane"/>
    <property type="evidence" value="ECO:0007669"/>
    <property type="project" value="TreeGrafter"/>
</dbReference>
<dbReference type="PANTHER" id="PTHR45695">
    <property type="entry name" value="LEUCOKININ RECEPTOR-RELATED"/>
    <property type="match status" value="1"/>
</dbReference>
<dbReference type="GO" id="GO:0004930">
    <property type="term" value="F:G protein-coupled receptor activity"/>
    <property type="evidence" value="ECO:0007669"/>
    <property type="project" value="UniProtKB-KW"/>
</dbReference>
<dbReference type="PANTHER" id="PTHR45695:SF22">
    <property type="entry name" value="G-PROTEIN COUPLED RECEPTORS FAMILY 1 PROFILE DOMAIN-CONTAINING PROTEIN"/>
    <property type="match status" value="1"/>
</dbReference>
<dbReference type="PROSITE" id="PS50262">
    <property type="entry name" value="G_PROTEIN_RECEP_F1_2"/>
    <property type="match status" value="1"/>
</dbReference>
<reference evidence="13" key="1">
    <citation type="submission" date="2017-10" db="EMBL/GenBank/DDBJ databases">
        <title>Transcriptome Assembly of Sugarcane Aphid Adults.</title>
        <authorList>
            <person name="Scully E.D."/>
            <person name="Palmer N.A."/>
            <person name="Geib S.M."/>
            <person name="Sarath G."/>
            <person name="Sattler S.E."/>
        </authorList>
    </citation>
    <scope>NUCLEOTIDE SEQUENCE</scope>
    <source>
        <tissue evidence="13">Whole body</tissue>
    </source>
</reference>
<dbReference type="AlphaFoldDB" id="A0A2H8TGT6"/>
<evidence type="ECO:0000256" key="1">
    <source>
        <dbReference type="ARBA" id="ARBA00004141"/>
    </source>
</evidence>
<evidence type="ECO:0000256" key="8">
    <source>
        <dbReference type="ARBA" id="ARBA00023224"/>
    </source>
</evidence>
<dbReference type="OrthoDB" id="5975505at2759"/>
<proteinExistence type="inferred from homology"/>
<dbReference type="EMBL" id="GFXV01001532">
    <property type="protein sequence ID" value="MBW13337.1"/>
    <property type="molecule type" value="Transcribed_RNA"/>
</dbReference>
<evidence type="ECO:0000256" key="5">
    <source>
        <dbReference type="ARBA" id="ARBA00023040"/>
    </source>
</evidence>
<organism evidence="13">
    <name type="scientific">Melanaphis sacchari</name>
    <dbReference type="NCBI Taxonomy" id="742174"/>
    <lineage>
        <taxon>Eukaryota</taxon>
        <taxon>Metazoa</taxon>
        <taxon>Ecdysozoa</taxon>
        <taxon>Arthropoda</taxon>
        <taxon>Hexapoda</taxon>
        <taxon>Insecta</taxon>
        <taxon>Pterygota</taxon>
        <taxon>Neoptera</taxon>
        <taxon>Paraneoptera</taxon>
        <taxon>Hemiptera</taxon>
        <taxon>Sternorrhyncha</taxon>
        <taxon>Aphidomorpha</taxon>
        <taxon>Aphidoidea</taxon>
        <taxon>Aphididae</taxon>
        <taxon>Aphidini</taxon>
        <taxon>Melanaphis</taxon>
    </lineage>
</organism>
<evidence type="ECO:0000259" key="12">
    <source>
        <dbReference type="PROSITE" id="PS50262"/>
    </source>
</evidence>
<keyword evidence="3 9" id="KW-0812">Transmembrane</keyword>
<dbReference type="Gene3D" id="1.20.1070.10">
    <property type="entry name" value="Rhodopsin 7-helix transmembrane proteins"/>
    <property type="match status" value="1"/>
</dbReference>
<feature type="transmembrane region" description="Helical" evidence="11">
    <location>
        <begin position="254"/>
        <end position="279"/>
    </location>
</feature>
<keyword evidence="8 9" id="KW-0807">Transducer</keyword>
<dbReference type="Pfam" id="PF00001">
    <property type="entry name" value="7tm_1"/>
    <property type="match status" value="1"/>
</dbReference>
<gene>
    <name evidence="13" type="primary">NPFFR2_0</name>
</gene>
<evidence type="ECO:0000256" key="6">
    <source>
        <dbReference type="ARBA" id="ARBA00023136"/>
    </source>
</evidence>
<dbReference type="InterPro" id="IPR017452">
    <property type="entry name" value="GPCR_Rhodpsn_7TM"/>
</dbReference>
<evidence type="ECO:0000256" key="2">
    <source>
        <dbReference type="ARBA" id="ARBA00010663"/>
    </source>
</evidence>
<protein>
    <submittedName>
        <fullName evidence="13">Neuropeptide FF receptor 2</fullName>
    </submittedName>
</protein>
<dbReference type="SMART" id="SM01381">
    <property type="entry name" value="7TM_GPCR_Srsx"/>
    <property type="match status" value="1"/>
</dbReference>
<comment type="similarity">
    <text evidence="2 9">Belongs to the G-protein coupled receptor 1 family.</text>
</comment>
<dbReference type="PRINTS" id="PR00237">
    <property type="entry name" value="GPCRRHODOPSN"/>
</dbReference>
<evidence type="ECO:0000256" key="7">
    <source>
        <dbReference type="ARBA" id="ARBA00023170"/>
    </source>
</evidence>
<dbReference type="CDD" id="cd14993">
    <property type="entry name" value="7tmA_CCKR-like"/>
    <property type="match status" value="1"/>
</dbReference>
<name>A0A2H8TGT6_9HEMI</name>
<keyword evidence="7 9" id="KW-0675">Receptor</keyword>
<feature type="compositionally biased region" description="Polar residues" evidence="10">
    <location>
        <begin position="446"/>
        <end position="455"/>
    </location>
</feature>
<dbReference type="PROSITE" id="PS00237">
    <property type="entry name" value="G_PROTEIN_RECEP_F1_1"/>
    <property type="match status" value="1"/>
</dbReference>
<evidence type="ECO:0000313" key="13">
    <source>
        <dbReference type="EMBL" id="MBW13337.1"/>
    </source>
</evidence>
<sequence>MEFPSRDANQSGGALWDYGGLDNWPWQKYRMRYSPEVTVLFCIAYTAVFVVGFVGNMSVVLVVYKNVRMQSSPTNIFIVNLAIADLLVIVVCVPFTLIGSITTEWRLGLVICKLVPYFQGVSVNASINTLMAISVERCLSICYPMNPVGKGVCKRVVAIIWIISLTITMPWAIYFDLQPMEEGSDNQICLESWPTVESGNLYFVLANLVLCYMLPLTVIAVCYMFIWQKVSRRKVPGEPMHNGANMVQRSKMKVITMIMYVVVLFAVSWLPLYVAFTLIKFWTLPPAVESYTVASLPVAQWLGAANSSINPLLYAIFNHRFRDGYRALLSGKICQAFDYSNSVRYLRGGGRAGTAAAFKRNNNNDYDGGGGRDRNRKTIGAIYVHAALHDDRRTRQRPQQRPQQQQRQVQQLQPPPTHRPARSSSVRETHVAAEGPAGGGPVVQFCPTNGENSFV</sequence>
<feature type="compositionally biased region" description="Low complexity" evidence="10">
    <location>
        <begin position="397"/>
        <end position="412"/>
    </location>
</feature>
<keyword evidence="5 9" id="KW-0297">G-protein coupled receptor</keyword>
<dbReference type="InterPro" id="IPR000276">
    <property type="entry name" value="GPCR_Rhodpsn"/>
</dbReference>
<keyword evidence="4 11" id="KW-1133">Transmembrane helix</keyword>
<feature type="domain" description="G-protein coupled receptors family 1 profile" evidence="12">
    <location>
        <begin position="55"/>
        <end position="314"/>
    </location>
</feature>
<feature type="region of interest" description="Disordered" evidence="10">
    <location>
        <begin position="356"/>
        <end position="375"/>
    </location>
</feature>
<dbReference type="FunFam" id="1.20.1070.10:FF:000291">
    <property type="entry name" value="Predicted protein"/>
    <property type="match status" value="1"/>
</dbReference>
<evidence type="ECO:0000256" key="11">
    <source>
        <dbReference type="SAM" id="Phobius"/>
    </source>
</evidence>
<feature type="transmembrane region" description="Helical" evidence="11">
    <location>
        <begin position="299"/>
        <end position="317"/>
    </location>
</feature>
<dbReference type="SUPFAM" id="SSF81321">
    <property type="entry name" value="Family A G protein-coupled receptor-like"/>
    <property type="match status" value="1"/>
</dbReference>
<feature type="region of interest" description="Disordered" evidence="10">
    <location>
        <begin position="388"/>
        <end position="455"/>
    </location>
</feature>
<feature type="transmembrane region" description="Helical" evidence="11">
    <location>
        <begin position="156"/>
        <end position="175"/>
    </location>
</feature>
<keyword evidence="6 11" id="KW-0472">Membrane</keyword>